<dbReference type="AlphaFoldDB" id="A0A151IP39"/>
<name>A0A151IP39_9HYME</name>
<proteinExistence type="predicted"/>
<keyword evidence="2" id="KW-1185">Reference proteome</keyword>
<sequence>MITIFFQGLPVFGCPKTIAFFKHSSKCFTPVINNDSVVKEIIVCVPRTATGTTKLPERFNTLVGALTTRFSKP</sequence>
<evidence type="ECO:0000313" key="1">
    <source>
        <dbReference type="EMBL" id="KYN07233.1"/>
    </source>
</evidence>
<protein>
    <submittedName>
        <fullName evidence="1">Uncharacterized protein</fullName>
    </submittedName>
</protein>
<organism evidence="1 2">
    <name type="scientific">Cyphomyrmex costatus</name>
    <dbReference type="NCBI Taxonomy" id="456900"/>
    <lineage>
        <taxon>Eukaryota</taxon>
        <taxon>Metazoa</taxon>
        <taxon>Ecdysozoa</taxon>
        <taxon>Arthropoda</taxon>
        <taxon>Hexapoda</taxon>
        <taxon>Insecta</taxon>
        <taxon>Pterygota</taxon>
        <taxon>Neoptera</taxon>
        <taxon>Endopterygota</taxon>
        <taxon>Hymenoptera</taxon>
        <taxon>Apocrita</taxon>
        <taxon>Aculeata</taxon>
        <taxon>Formicoidea</taxon>
        <taxon>Formicidae</taxon>
        <taxon>Myrmicinae</taxon>
        <taxon>Cyphomyrmex</taxon>
    </lineage>
</organism>
<gene>
    <name evidence="1" type="ORF">ALC62_01791</name>
</gene>
<dbReference type="EMBL" id="KQ976892">
    <property type="protein sequence ID" value="KYN07233.1"/>
    <property type="molecule type" value="Genomic_DNA"/>
</dbReference>
<dbReference type="Proteomes" id="UP000078542">
    <property type="component" value="Unassembled WGS sequence"/>
</dbReference>
<evidence type="ECO:0000313" key="2">
    <source>
        <dbReference type="Proteomes" id="UP000078542"/>
    </source>
</evidence>
<accession>A0A151IP39</accession>
<reference evidence="1 2" key="1">
    <citation type="submission" date="2016-03" db="EMBL/GenBank/DDBJ databases">
        <title>Cyphomyrmex costatus WGS genome.</title>
        <authorList>
            <person name="Nygaard S."/>
            <person name="Hu H."/>
            <person name="Boomsma J."/>
            <person name="Zhang G."/>
        </authorList>
    </citation>
    <scope>NUCLEOTIDE SEQUENCE [LARGE SCALE GENOMIC DNA]</scope>
    <source>
        <strain evidence="1">MS0001</strain>
        <tissue evidence="1">Whole body</tissue>
    </source>
</reference>